<dbReference type="EMBL" id="BPLR01001708">
    <property type="protein sequence ID" value="GIZ04239.1"/>
    <property type="molecule type" value="Genomic_DNA"/>
</dbReference>
<organism evidence="2 3">
    <name type="scientific">Caerostris extrusa</name>
    <name type="common">Bark spider</name>
    <name type="synonym">Caerostris bankana</name>
    <dbReference type="NCBI Taxonomy" id="172846"/>
    <lineage>
        <taxon>Eukaryota</taxon>
        <taxon>Metazoa</taxon>
        <taxon>Ecdysozoa</taxon>
        <taxon>Arthropoda</taxon>
        <taxon>Chelicerata</taxon>
        <taxon>Arachnida</taxon>
        <taxon>Araneae</taxon>
        <taxon>Araneomorphae</taxon>
        <taxon>Entelegynae</taxon>
        <taxon>Araneoidea</taxon>
        <taxon>Araneidae</taxon>
        <taxon>Caerostris</taxon>
    </lineage>
</organism>
<feature type="region of interest" description="Disordered" evidence="1">
    <location>
        <begin position="1"/>
        <end position="22"/>
    </location>
</feature>
<feature type="compositionally biased region" description="Polar residues" evidence="1">
    <location>
        <begin position="10"/>
        <end position="20"/>
    </location>
</feature>
<protein>
    <submittedName>
        <fullName evidence="2">Uncharacterized protein</fullName>
    </submittedName>
</protein>
<comment type="caution">
    <text evidence="2">The sequence shown here is derived from an EMBL/GenBank/DDBJ whole genome shotgun (WGS) entry which is preliminary data.</text>
</comment>
<proteinExistence type="predicted"/>
<sequence>MNGEIRPPLTLTQNRDSPNQAGDICLGGQLRGECSSRRYYPIKSRTGAKRYLPKHNLANTMPVRWEAFIRKWRERQRASLPANCFRNFKVSSQHFVACFETALLRGNLKLLCLLRTKEWLV</sequence>
<keyword evidence="3" id="KW-1185">Reference proteome</keyword>
<evidence type="ECO:0000256" key="1">
    <source>
        <dbReference type="SAM" id="MobiDB-lite"/>
    </source>
</evidence>
<reference evidence="2 3" key="1">
    <citation type="submission" date="2021-06" db="EMBL/GenBank/DDBJ databases">
        <title>Caerostris extrusa draft genome.</title>
        <authorList>
            <person name="Kono N."/>
            <person name="Arakawa K."/>
        </authorList>
    </citation>
    <scope>NUCLEOTIDE SEQUENCE [LARGE SCALE GENOMIC DNA]</scope>
</reference>
<gene>
    <name evidence="2" type="ORF">CEXT_311781</name>
</gene>
<accession>A0AAV4YDD3</accession>
<dbReference type="Proteomes" id="UP001054945">
    <property type="component" value="Unassembled WGS sequence"/>
</dbReference>
<evidence type="ECO:0000313" key="3">
    <source>
        <dbReference type="Proteomes" id="UP001054945"/>
    </source>
</evidence>
<dbReference type="AlphaFoldDB" id="A0AAV4YDD3"/>
<name>A0AAV4YDD3_CAEEX</name>
<evidence type="ECO:0000313" key="2">
    <source>
        <dbReference type="EMBL" id="GIZ04239.1"/>
    </source>
</evidence>